<dbReference type="Gene3D" id="3.40.50.150">
    <property type="entry name" value="Vaccinia Virus protein VP39"/>
    <property type="match status" value="1"/>
</dbReference>
<dbReference type="InterPro" id="IPR029063">
    <property type="entry name" value="SAM-dependent_MTases_sf"/>
</dbReference>
<dbReference type="PANTHER" id="PTHR13370:SF3">
    <property type="entry name" value="TRNA (GUANINE(10)-N2)-METHYLTRANSFERASE HOMOLOG"/>
    <property type="match status" value="1"/>
</dbReference>
<dbReference type="GO" id="GO:0003677">
    <property type="term" value="F:DNA binding"/>
    <property type="evidence" value="ECO:0007669"/>
    <property type="project" value="InterPro"/>
</dbReference>
<reference evidence="6 7" key="1">
    <citation type="submission" date="2019-10" db="EMBL/GenBank/DDBJ databases">
        <authorList>
            <person name="Bowling-Charles T.M."/>
            <person name="Brooks R.H."/>
            <person name="Dang K.T."/>
            <person name="Darby A.T."/>
            <person name="Goings P.A."/>
            <person name="Johnson M.N."/>
            <person name="Knowles K.A."/>
            <person name="Mason M.A."/>
            <person name="Nguyen A."/>
            <person name="Tabassum A."/>
            <person name="Tran T."/>
            <person name="Webb C.J."/>
            <person name="Ross J.F."/>
            <person name="Zack K.M."/>
            <person name="Garlena R.A."/>
            <person name="Russell D.A."/>
            <person name="Pope W.H."/>
            <person name="Jacobs-Sera D."/>
            <person name="Hatfull G.F."/>
        </authorList>
    </citation>
    <scope>NUCLEOTIDE SEQUENCE [LARGE SCALE GENOMIC DNA]</scope>
</reference>
<evidence type="ECO:0000313" key="7">
    <source>
        <dbReference type="Proteomes" id="UP000425586"/>
    </source>
</evidence>
<dbReference type="InterPro" id="IPR001091">
    <property type="entry name" value="RM_Methyltransferase"/>
</dbReference>
<keyword evidence="7" id="KW-1185">Reference proteome</keyword>
<protein>
    <submittedName>
        <fullName evidence="6">Methyltransferase</fullName>
    </submittedName>
</protein>
<dbReference type="GeneID" id="60327609"/>
<organism evidence="6 7">
    <name type="scientific">Mycobacterium phage Donkeykong</name>
    <dbReference type="NCBI Taxonomy" id="2656572"/>
    <lineage>
        <taxon>Viruses</taxon>
        <taxon>Duplodnaviria</taxon>
        <taxon>Heunggongvirae</taxon>
        <taxon>Uroviricota</taxon>
        <taxon>Caudoviricetes</taxon>
        <taxon>Gracegardnervirinae</taxon>
        <taxon>Cheoctovirus</taxon>
        <taxon>Cheoctovirus donkeykong</taxon>
    </lineage>
</organism>
<dbReference type="Proteomes" id="UP000425586">
    <property type="component" value="Segment"/>
</dbReference>
<keyword evidence="2 6" id="KW-0489">Methyltransferase</keyword>
<dbReference type="PROSITE" id="PS00092">
    <property type="entry name" value="N6_MTASE"/>
    <property type="match status" value="1"/>
</dbReference>
<name>A0A649VEV6_9CAUD</name>
<sequence length="223" mass="24811">MTLYYEDDQVQLFHGDCLEITEWLAADVLVTDPPYGTAGGDRRGNDGYGRRVGNQRGTERVGQHIANDGDTDVRDQALMLWGHRRPKLIFGSPRMPEPPGLWADRLVWDKKRPGINGGPWRYRHESIFVSAGFERRNNESMSILAAWPDQADHIHAKPLALMTALIECAPPGTIADPFAGSGSTLVAARNLGRKAIGVELEERYCEILAKRLDQMCLDFGDPA</sequence>
<dbReference type="PRINTS" id="PR00508">
    <property type="entry name" value="S21N4MTFRASE"/>
</dbReference>
<keyword evidence="3" id="KW-0808">Transferase</keyword>
<dbReference type="RefSeq" id="YP_009956104.1">
    <property type="nucleotide sequence ID" value="NC_051648.1"/>
</dbReference>
<dbReference type="EMBL" id="MN586001">
    <property type="protein sequence ID" value="QGJ90861.1"/>
    <property type="molecule type" value="Genomic_DNA"/>
</dbReference>
<feature type="region of interest" description="Disordered" evidence="4">
    <location>
        <begin position="35"/>
        <end position="68"/>
    </location>
</feature>
<dbReference type="GO" id="GO:0008170">
    <property type="term" value="F:N-methyltransferase activity"/>
    <property type="evidence" value="ECO:0007669"/>
    <property type="project" value="InterPro"/>
</dbReference>
<accession>A0A649VEV6</accession>
<gene>
    <name evidence="6" type="primary">75</name>
    <name evidence="6" type="ORF">SEA_DONKEYKONG_75</name>
</gene>
<dbReference type="Pfam" id="PF01555">
    <property type="entry name" value="N6_N4_Mtase"/>
    <property type="match status" value="1"/>
</dbReference>
<feature type="compositionally biased region" description="Basic and acidic residues" evidence="4">
    <location>
        <begin position="40"/>
        <end position="49"/>
    </location>
</feature>
<comment type="similarity">
    <text evidence="1">Belongs to the N(4)/N(6)-methyltransferase family.</text>
</comment>
<dbReference type="GO" id="GO:0032259">
    <property type="term" value="P:methylation"/>
    <property type="evidence" value="ECO:0007669"/>
    <property type="project" value="UniProtKB-KW"/>
</dbReference>
<dbReference type="InterPro" id="IPR002052">
    <property type="entry name" value="DNA_methylase_N6_adenine_CS"/>
</dbReference>
<dbReference type="KEGG" id="vg:60327609"/>
<dbReference type="PANTHER" id="PTHR13370">
    <property type="entry name" value="RNA METHYLASE-RELATED"/>
    <property type="match status" value="1"/>
</dbReference>
<dbReference type="SUPFAM" id="SSF53335">
    <property type="entry name" value="S-adenosyl-L-methionine-dependent methyltransferases"/>
    <property type="match status" value="1"/>
</dbReference>
<evidence type="ECO:0000256" key="3">
    <source>
        <dbReference type="ARBA" id="ARBA00022679"/>
    </source>
</evidence>
<evidence type="ECO:0000313" key="6">
    <source>
        <dbReference type="EMBL" id="QGJ90861.1"/>
    </source>
</evidence>
<evidence type="ECO:0000256" key="2">
    <source>
        <dbReference type="ARBA" id="ARBA00022603"/>
    </source>
</evidence>
<dbReference type="InterPro" id="IPR002941">
    <property type="entry name" value="DNA_methylase_N4/N6"/>
</dbReference>
<evidence type="ECO:0000256" key="4">
    <source>
        <dbReference type="SAM" id="MobiDB-lite"/>
    </source>
</evidence>
<evidence type="ECO:0000259" key="5">
    <source>
        <dbReference type="Pfam" id="PF01555"/>
    </source>
</evidence>
<feature type="domain" description="DNA methylase N-4/N-6" evidence="5">
    <location>
        <begin position="143"/>
        <end position="209"/>
    </location>
</feature>
<proteinExistence type="inferred from homology"/>
<evidence type="ECO:0000256" key="1">
    <source>
        <dbReference type="ARBA" id="ARBA00006594"/>
    </source>
</evidence>